<feature type="transmembrane region" description="Helical" evidence="1">
    <location>
        <begin position="281"/>
        <end position="302"/>
    </location>
</feature>
<feature type="transmembrane region" description="Helical" evidence="1">
    <location>
        <begin position="314"/>
        <end position="335"/>
    </location>
</feature>
<dbReference type="PANTHER" id="PTHR23028">
    <property type="entry name" value="ACETYLTRANSFERASE"/>
    <property type="match status" value="1"/>
</dbReference>
<evidence type="ECO:0000313" key="4">
    <source>
        <dbReference type="EMBL" id="AIT72038.1"/>
    </source>
</evidence>
<dbReference type="GO" id="GO:0009103">
    <property type="term" value="P:lipopolysaccharide biosynthetic process"/>
    <property type="evidence" value="ECO:0007669"/>
    <property type="project" value="TreeGrafter"/>
</dbReference>
<sequence length="616" mass="72053">MQYRADIDGLRALAILSVVIFHINYSLLPGGFLGVDIFFVISGYLITSIIYVDINSGKFSFSEFYQKRIRRILPAFFFVMIFATLFGLYIYHNKATKVELLKSSVEAIKFIINFYFAKSGGYFDLDVIEKPLLHFWSLAVEEQFYFIFPLFLILIVKNPILFRNKYSILLILAILSICSTFIVSNYNIYYLFHARAIELLVGSFIAIYSIEYKNDLFLYNKFLSLLSPLSFFILVACIVFFDKDTPFFPGVSSLLPCTATALLIYGNTYNKFFTKLFSNKIAVFIGKISYSLYLWHWVILAYMRYIYGSYELPVNWILFFLIIVIFLSIFSFYFIENPIRKSKYTFRKSFLYFYIIPSLFVFSAYRYVKYSEQNNENTLFGYPKEICHNIYNKFSCKKGDLSQESSVLFIGDSHTGHLNPFIDIIGKKEGWAADVISADSCFFLFNYIPSKKAYNPKQCEEYNQYIYDIYKKYDVIVFGNYWGDSGLNMVENFIDNFNDTLVRLLVEGKSIYIMNSSYNSGVDLARTYFLREKGIYLQYRYSDQIKINEYRLGLKKVESLVAKYNNIKYLDLSLALPNPLVIDDMPVFSDVNHWNVWGGVKMAEMFMQKGDVLIFN</sequence>
<keyword evidence="1" id="KW-1133">Transmembrane helix</keyword>
<feature type="transmembrane region" description="Helical" evidence="1">
    <location>
        <begin position="168"/>
        <end position="186"/>
    </location>
</feature>
<feature type="transmembrane region" description="Helical" evidence="1">
    <location>
        <begin position="133"/>
        <end position="156"/>
    </location>
</feature>
<evidence type="ECO:0000259" key="2">
    <source>
        <dbReference type="Pfam" id="PF01757"/>
    </source>
</evidence>
<dbReference type="Pfam" id="PF01757">
    <property type="entry name" value="Acyl_transf_3"/>
    <property type="match status" value="1"/>
</dbReference>
<feature type="transmembrane region" description="Helical" evidence="1">
    <location>
        <begin position="350"/>
        <end position="368"/>
    </location>
</feature>
<proteinExistence type="predicted"/>
<feature type="domain" description="SGNH" evidence="3">
    <location>
        <begin position="396"/>
        <end position="607"/>
    </location>
</feature>
<dbReference type="PANTHER" id="PTHR23028:SF53">
    <property type="entry name" value="ACYL_TRANSF_3 DOMAIN-CONTAINING PROTEIN"/>
    <property type="match status" value="1"/>
</dbReference>
<feature type="transmembrane region" description="Helical" evidence="1">
    <location>
        <begin position="222"/>
        <end position="241"/>
    </location>
</feature>
<protein>
    <submittedName>
        <fullName evidence="4">LatB</fullName>
    </submittedName>
</protein>
<keyword evidence="1" id="KW-0472">Membrane</keyword>
<evidence type="ECO:0000259" key="3">
    <source>
        <dbReference type="Pfam" id="PF19040"/>
    </source>
</evidence>
<feature type="transmembrane region" description="Helical" evidence="1">
    <location>
        <begin position="7"/>
        <end position="25"/>
    </location>
</feature>
<feature type="transmembrane region" description="Helical" evidence="1">
    <location>
        <begin position="192"/>
        <end position="210"/>
    </location>
</feature>
<dbReference type="GO" id="GO:0016020">
    <property type="term" value="C:membrane"/>
    <property type="evidence" value="ECO:0007669"/>
    <property type="project" value="TreeGrafter"/>
</dbReference>
<feature type="transmembrane region" description="Helical" evidence="1">
    <location>
        <begin position="31"/>
        <end position="52"/>
    </location>
</feature>
<dbReference type="AlphaFoldDB" id="A0A097IYS0"/>
<reference evidence="4" key="1">
    <citation type="journal article" date="2014" name="Glycobiology">
        <title>Characterisation of the lipopolysaccharide produced by Pasteurella multocida serovars 6, 7 and 16; identification of lipopolysaccharide genotypes L4 and L8.</title>
        <authorList>
            <person name="Harper M."/>
            <person name="St Michael F."/>
            <person name="Steen J.A."/>
            <person name="John M."/>
            <person name="Wright A."/>
            <person name="van Dorsten L."/>
            <person name="Vinogradov E."/>
            <person name="Adler B."/>
            <person name="Cox A.D."/>
            <person name="Boyce J.D."/>
        </authorList>
    </citation>
    <scope>NUCLEOTIDE SEQUENCE</scope>
    <source>
        <strain evidence="4">P2192</strain>
    </source>
</reference>
<feature type="transmembrane region" description="Helical" evidence="1">
    <location>
        <begin position="72"/>
        <end position="91"/>
    </location>
</feature>
<name>A0A097IYS0_PASMD</name>
<dbReference type="InterPro" id="IPR050879">
    <property type="entry name" value="Acyltransferase_3"/>
</dbReference>
<accession>A0A097IYS0</accession>
<feature type="domain" description="Acyltransferase 3" evidence="2">
    <location>
        <begin position="5"/>
        <end position="334"/>
    </location>
</feature>
<gene>
    <name evidence="4" type="primary">latB</name>
</gene>
<dbReference type="GO" id="GO:0016747">
    <property type="term" value="F:acyltransferase activity, transferring groups other than amino-acyl groups"/>
    <property type="evidence" value="ECO:0007669"/>
    <property type="project" value="InterPro"/>
</dbReference>
<evidence type="ECO:0000256" key="1">
    <source>
        <dbReference type="SAM" id="Phobius"/>
    </source>
</evidence>
<dbReference type="InterPro" id="IPR043968">
    <property type="entry name" value="SGNH"/>
</dbReference>
<dbReference type="Pfam" id="PF19040">
    <property type="entry name" value="SGNH"/>
    <property type="match status" value="1"/>
</dbReference>
<organism evidence="4">
    <name type="scientific">Pasteurella multocida subsp. multocida</name>
    <dbReference type="NCBI Taxonomy" id="44283"/>
    <lineage>
        <taxon>Bacteria</taxon>
        <taxon>Pseudomonadati</taxon>
        <taxon>Pseudomonadota</taxon>
        <taxon>Gammaproteobacteria</taxon>
        <taxon>Pasteurellales</taxon>
        <taxon>Pasteurellaceae</taxon>
        <taxon>Pasteurella</taxon>
    </lineage>
</organism>
<keyword evidence="1" id="KW-0812">Transmembrane</keyword>
<dbReference type="InterPro" id="IPR002656">
    <property type="entry name" value="Acyl_transf_3_dom"/>
</dbReference>
<dbReference type="EMBL" id="KM670447">
    <property type="protein sequence ID" value="AIT72038.1"/>
    <property type="molecule type" value="Genomic_DNA"/>
</dbReference>
<feature type="transmembrane region" description="Helical" evidence="1">
    <location>
        <begin position="247"/>
        <end position="269"/>
    </location>
</feature>